<comment type="caution">
    <text evidence="1">The sequence shown here is derived from an EMBL/GenBank/DDBJ whole genome shotgun (WGS) entry which is preliminary data.</text>
</comment>
<gene>
    <name evidence="1" type="ORF">PIB30_010599</name>
</gene>
<sequence>MGTVIGCAWMLDGATKDRVYTLSLASRNGVLSYGESIQVLTELIRWAFLEVKNEFSRVSNRLSRSVNRFVFAQRPKLVILNQFVICRIDSIIVDFGNDFQLHSSRVGGESNRFVFPQ</sequence>
<organism evidence="1 2">
    <name type="scientific">Stylosanthes scabra</name>
    <dbReference type="NCBI Taxonomy" id="79078"/>
    <lineage>
        <taxon>Eukaryota</taxon>
        <taxon>Viridiplantae</taxon>
        <taxon>Streptophyta</taxon>
        <taxon>Embryophyta</taxon>
        <taxon>Tracheophyta</taxon>
        <taxon>Spermatophyta</taxon>
        <taxon>Magnoliopsida</taxon>
        <taxon>eudicotyledons</taxon>
        <taxon>Gunneridae</taxon>
        <taxon>Pentapetalae</taxon>
        <taxon>rosids</taxon>
        <taxon>fabids</taxon>
        <taxon>Fabales</taxon>
        <taxon>Fabaceae</taxon>
        <taxon>Papilionoideae</taxon>
        <taxon>50 kb inversion clade</taxon>
        <taxon>dalbergioids sensu lato</taxon>
        <taxon>Dalbergieae</taxon>
        <taxon>Pterocarpus clade</taxon>
        <taxon>Stylosanthes</taxon>
    </lineage>
</organism>
<name>A0ABU6T5Z2_9FABA</name>
<dbReference type="EMBL" id="JASCZI010090646">
    <property type="protein sequence ID" value="MED6143935.1"/>
    <property type="molecule type" value="Genomic_DNA"/>
</dbReference>
<evidence type="ECO:0000313" key="2">
    <source>
        <dbReference type="Proteomes" id="UP001341840"/>
    </source>
</evidence>
<protein>
    <submittedName>
        <fullName evidence="1">Uncharacterized protein</fullName>
    </submittedName>
</protein>
<dbReference type="Proteomes" id="UP001341840">
    <property type="component" value="Unassembled WGS sequence"/>
</dbReference>
<evidence type="ECO:0000313" key="1">
    <source>
        <dbReference type="EMBL" id="MED6143935.1"/>
    </source>
</evidence>
<keyword evidence="2" id="KW-1185">Reference proteome</keyword>
<accession>A0ABU6T5Z2</accession>
<proteinExistence type="predicted"/>
<reference evidence="1 2" key="1">
    <citation type="journal article" date="2023" name="Plants (Basel)">
        <title>Bridging the Gap: Combining Genomics and Transcriptomics Approaches to Understand Stylosanthes scabra, an Orphan Legume from the Brazilian Caatinga.</title>
        <authorList>
            <person name="Ferreira-Neto J.R.C."/>
            <person name="da Silva M.D."/>
            <person name="Binneck E."/>
            <person name="de Melo N.F."/>
            <person name="da Silva R.H."/>
            <person name="de Melo A.L.T.M."/>
            <person name="Pandolfi V."/>
            <person name="Bustamante F.O."/>
            <person name="Brasileiro-Vidal A.C."/>
            <person name="Benko-Iseppon A.M."/>
        </authorList>
    </citation>
    <scope>NUCLEOTIDE SEQUENCE [LARGE SCALE GENOMIC DNA]</scope>
    <source>
        <tissue evidence="1">Leaves</tissue>
    </source>
</reference>